<dbReference type="EMBL" id="CAWYQH010000114">
    <property type="protein sequence ID" value="CAK8690182.1"/>
    <property type="molecule type" value="Genomic_DNA"/>
</dbReference>
<accession>A0ABP0GEL5</accession>
<evidence type="ECO:0000313" key="2">
    <source>
        <dbReference type="Proteomes" id="UP001642483"/>
    </source>
</evidence>
<organism evidence="1 2">
    <name type="scientific">Clavelina lepadiformis</name>
    <name type="common">Light-bulb sea squirt</name>
    <name type="synonym">Ascidia lepadiformis</name>
    <dbReference type="NCBI Taxonomy" id="159417"/>
    <lineage>
        <taxon>Eukaryota</taxon>
        <taxon>Metazoa</taxon>
        <taxon>Chordata</taxon>
        <taxon>Tunicata</taxon>
        <taxon>Ascidiacea</taxon>
        <taxon>Aplousobranchia</taxon>
        <taxon>Clavelinidae</taxon>
        <taxon>Clavelina</taxon>
    </lineage>
</organism>
<evidence type="ECO:0000313" key="1">
    <source>
        <dbReference type="EMBL" id="CAK8690182.1"/>
    </source>
</evidence>
<proteinExistence type="predicted"/>
<protein>
    <submittedName>
        <fullName evidence="1">Uncharacterized protein</fullName>
    </submittedName>
</protein>
<reference evidence="1 2" key="1">
    <citation type="submission" date="2024-02" db="EMBL/GenBank/DDBJ databases">
        <authorList>
            <person name="Daric V."/>
            <person name="Darras S."/>
        </authorList>
    </citation>
    <scope>NUCLEOTIDE SEQUENCE [LARGE SCALE GENOMIC DNA]</scope>
</reference>
<comment type="caution">
    <text evidence="1">The sequence shown here is derived from an EMBL/GenBank/DDBJ whole genome shotgun (WGS) entry which is preliminary data.</text>
</comment>
<dbReference type="Proteomes" id="UP001642483">
    <property type="component" value="Unassembled WGS sequence"/>
</dbReference>
<keyword evidence="2" id="KW-1185">Reference proteome</keyword>
<name>A0ABP0GEL5_CLALP</name>
<gene>
    <name evidence="1" type="ORF">CVLEPA_LOCUS22817</name>
</gene>
<sequence>MPSLGVKVSCVTRSIKKNLTSMIALTQKGPHATCNFDVPGENREMNECFRTEITEGITRCCHGKFWCLANSDR</sequence>